<accession>A0A392UWK0</accession>
<evidence type="ECO:0000313" key="3">
    <source>
        <dbReference type="Proteomes" id="UP000265520"/>
    </source>
</evidence>
<dbReference type="GO" id="GO:0015074">
    <property type="term" value="P:DNA integration"/>
    <property type="evidence" value="ECO:0007669"/>
    <property type="project" value="InterPro"/>
</dbReference>
<dbReference type="GO" id="GO:0006508">
    <property type="term" value="P:proteolysis"/>
    <property type="evidence" value="ECO:0007669"/>
    <property type="project" value="UniProtKB-KW"/>
</dbReference>
<name>A0A392UWK0_9FABA</name>
<dbReference type="GO" id="GO:0008233">
    <property type="term" value="F:peptidase activity"/>
    <property type="evidence" value="ECO:0007669"/>
    <property type="project" value="UniProtKB-KW"/>
</dbReference>
<organism evidence="2 3">
    <name type="scientific">Trifolium medium</name>
    <dbReference type="NCBI Taxonomy" id="97028"/>
    <lineage>
        <taxon>Eukaryota</taxon>
        <taxon>Viridiplantae</taxon>
        <taxon>Streptophyta</taxon>
        <taxon>Embryophyta</taxon>
        <taxon>Tracheophyta</taxon>
        <taxon>Spermatophyta</taxon>
        <taxon>Magnoliopsida</taxon>
        <taxon>eudicotyledons</taxon>
        <taxon>Gunneridae</taxon>
        <taxon>Pentapetalae</taxon>
        <taxon>rosids</taxon>
        <taxon>fabids</taxon>
        <taxon>Fabales</taxon>
        <taxon>Fabaceae</taxon>
        <taxon>Papilionoideae</taxon>
        <taxon>50 kb inversion clade</taxon>
        <taxon>NPAAA clade</taxon>
        <taxon>Hologalegina</taxon>
        <taxon>IRL clade</taxon>
        <taxon>Trifolieae</taxon>
        <taxon>Trifolium</taxon>
    </lineage>
</organism>
<proteinExistence type="predicted"/>
<dbReference type="Proteomes" id="UP000265520">
    <property type="component" value="Unassembled WGS sequence"/>
</dbReference>
<feature type="non-terminal residue" evidence="2">
    <location>
        <position position="50"/>
    </location>
</feature>
<sequence length="50" mass="5425">MRSGRGGEYYGKYGVEGQHMGPFALCLQDCGIALQYTMPGTPEQNGVAER</sequence>
<keyword evidence="2" id="KW-0645">Protease</keyword>
<dbReference type="Gene3D" id="3.30.420.10">
    <property type="entry name" value="Ribonuclease H-like superfamily/Ribonuclease H"/>
    <property type="match status" value="1"/>
</dbReference>
<feature type="domain" description="Integrase catalytic" evidence="1">
    <location>
        <begin position="1"/>
        <end position="50"/>
    </location>
</feature>
<comment type="caution">
    <text evidence="2">The sequence shown here is derived from an EMBL/GenBank/DDBJ whole genome shotgun (WGS) entry which is preliminary data.</text>
</comment>
<keyword evidence="2" id="KW-0378">Hydrolase</keyword>
<dbReference type="PROSITE" id="PS50994">
    <property type="entry name" value="INTEGRASE"/>
    <property type="match status" value="1"/>
</dbReference>
<evidence type="ECO:0000313" key="2">
    <source>
        <dbReference type="EMBL" id="MCI79261.1"/>
    </source>
</evidence>
<dbReference type="GO" id="GO:0003676">
    <property type="term" value="F:nucleic acid binding"/>
    <property type="evidence" value="ECO:0007669"/>
    <property type="project" value="InterPro"/>
</dbReference>
<dbReference type="InterPro" id="IPR012337">
    <property type="entry name" value="RNaseH-like_sf"/>
</dbReference>
<dbReference type="InterPro" id="IPR036397">
    <property type="entry name" value="RNaseH_sf"/>
</dbReference>
<evidence type="ECO:0000259" key="1">
    <source>
        <dbReference type="PROSITE" id="PS50994"/>
    </source>
</evidence>
<reference evidence="2 3" key="1">
    <citation type="journal article" date="2018" name="Front. Plant Sci.">
        <title>Red Clover (Trifolium pratense) and Zigzag Clover (T. medium) - A Picture of Genomic Similarities and Differences.</title>
        <authorList>
            <person name="Dluhosova J."/>
            <person name="Istvanek J."/>
            <person name="Nedelnik J."/>
            <person name="Repkova J."/>
        </authorList>
    </citation>
    <scope>NUCLEOTIDE SEQUENCE [LARGE SCALE GENOMIC DNA]</scope>
    <source>
        <strain evidence="3">cv. 10/8</strain>
        <tissue evidence="2">Leaf</tissue>
    </source>
</reference>
<dbReference type="AlphaFoldDB" id="A0A392UWK0"/>
<dbReference type="InterPro" id="IPR001584">
    <property type="entry name" value="Integrase_cat-core"/>
</dbReference>
<protein>
    <submittedName>
        <fullName evidence="2">Gag-protease-integrase-RT-RNaseH polyprotein</fullName>
    </submittedName>
</protein>
<dbReference type="SUPFAM" id="SSF53098">
    <property type="entry name" value="Ribonuclease H-like"/>
    <property type="match status" value="1"/>
</dbReference>
<dbReference type="EMBL" id="LXQA010969899">
    <property type="protein sequence ID" value="MCI79261.1"/>
    <property type="molecule type" value="Genomic_DNA"/>
</dbReference>
<keyword evidence="3" id="KW-1185">Reference proteome</keyword>